<accession>A0A843WZE1</accession>
<dbReference type="EMBL" id="NMUH01004391">
    <property type="protein sequence ID" value="MQM09484.1"/>
    <property type="molecule type" value="Genomic_DNA"/>
</dbReference>
<proteinExistence type="predicted"/>
<dbReference type="AlphaFoldDB" id="A0A843WZE1"/>
<evidence type="ECO:0000313" key="3">
    <source>
        <dbReference type="EMBL" id="MQM09484.1"/>
    </source>
</evidence>
<dbReference type="Gene3D" id="1.25.10.10">
    <property type="entry name" value="Leucine-rich Repeat Variant"/>
    <property type="match status" value="1"/>
</dbReference>
<dbReference type="Proteomes" id="UP000652761">
    <property type="component" value="Unassembled WGS sequence"/>
</dbReference>
<feature type="region of interest" description="Disordered" evidence="1">
    <location>
        <begin position="528"/>
        <end position="578"/>
    </location>
</feature>
<organism evidence="3 4">
    <name type="scientific">Colocasia esculenta</name>
    <name type="common">Wild taro</name>
    <name type="synonym">Arum esculentum</name>
    <dbReference type="NCBI Taxonomy" id="4460"/>
    <lineage>
        <taxon>Eukaryota</taxon>
        <taxon>Viridiplantae</taxon>
        <taxon>Streptophyta</taxon>
        <taxon>Embryophyta</taxon>
        <taxon>Tracheophyta</taxon>
        <taxon>Spermatophyta</taxon>
        <taxon>Magnoliopsida</taxon>
        <taxon>Liliopsida</taxon>
        <taxon>Araceae</taxon>
        <taxon>Aroideae</taxon>
        <taxon>Colocasieae</taxon>
        <taxon>Colocasia</taxon>
    </lineage>
</organism>
<sequence>MLHLPPGPPRGYFTLVDPSGVKWTQDSGSFDPDGSQQAQLVKQAILPRVHGLALRTTVAARYGFHKEVSRMKSSLKVKLSAWRISHGRLRTRDRLVCFMPDLSTNCCLCGAKGETLDHLFVGCSYSQEVWMVIARRVGSSISLRVEVCCLLLEWERPWPLKLDRVVWWLVLHATLWALPVRVNALRCLGDLIPTLDKQAALDILQILQRCTAVDHSAPTLMCTLGVANSILKQYGIEFAAEHVLPLLCPLLIAQQLNIQQFAKYMFFVKDILRKIEEKRGVSVTDSGNSEVKVISSVNDGIVSDALQKINGAVPSAKVSSSWDEDWGPVTKGAVSTSQPSNMKVPLNQATPAPQSTAMGRPSQSSVPVHGQQAALSCAPVDIEWPPQNSSIGIGSLIGDSSKQNQSNEVSSDGNFDDLDPFANWPLRTSSGSGTSIAAKGLQSHGGSLLNTSGLGLQSNSNSVGQPKQYQADSILNISSPNFGTLPIGSNGSSHQLTRGLGAGNSTLGSGAGVYGMAGSTMYQPNDRKNIGSIFMSSNNEHPTPRIAPPPLTAAGRGRGRNQGRLGPPPSSRSDKDDK</sequence>
<dbReference type="InterPro" id="IPR026960">
    <property type="entry name" value="RVT-Znf"/>
</dbReference>
<feature type="compositionally biased region" description="Low complexity" evidence="1">
    <location>
        <begin position="391"/>
        <end position="401"/>
    </location>
</feature>
<reference evidence="3" key="1">
    <citation type="submission" date="2017-07" db="EMBL/GenBank/DDBJ databases">
        <title>Taro Niue Genome Assembly and Annotation.</title>
        <authorList>
            <person name="Atibalentja N."/>
            <person name="Keating K."/>
            <person name="Fields C.J."/>
        </authorList>
    </citation>
    <scope>NUCLEOTIDE SEQUENCE</scope>
    <source>
        <strain evidence="3">Niue_2</strain>
        <tissue evidence="3">Leaf</tissue>
    </source>
</reference>
<dbReference type="OrthoDB" id="774645at2759"/>
<dbReference type="Pfam" id="PF13966">
    <property type="entry name" value="zf-RVT"/>
    <property type="match status" value="1"/>
</dbReference>
<feature type="region of interest" description="Disordered" evidence="1">
    <location>
        <begin position="391"/>
        <end position="422"/>
    </location>
</feature>
<feature type="compositionally biased region" description="Polar residues" evidence="1">
    <location>
        <begin position="402"/>
        <end position="413"/>
    </location>
</feature>
<dbReference type="PANTHER" id="PTHR12984:SF6">
    <property type="entry name" value="SCY1-LIKE PROTEIN 2"/>
    <property type="match status" value="1"/>
</dbReference>
<name>A0A843WZE1_COLES</name>
<feature type="domain" description="Reverse transcriptase zinc-binding" evidence="2">
    <location>
        <begin position="67"/>
        <end position="130"/>
    </location>
</feature>
<dbReference type="InterPro" id="IPR051177">
    <property type="entry name" value="CIK-Related_Protein"/>
</dbReference>
<protein>
    <recommendedName>
        <fullName evidence="2">Reverse transcriptase zinc-binding domain-containing protein</fullName>
    </recommendedName>
</protein>
<evidence type="ECO:0000313" key="4">
    <source>
        <dbReference type="Proteomes" id="UP000652761"/>
    </source>
</evidence>
<evidence type="ECO:0000256" key="1">
    <source>
        <dbReference type="SAM" id="MobiDB-lite"/>
    </source>
</evidence>
<comment type="caution">
    <text evidence="3">The sequence shown here is derived from an EMBL/GenBank/DDBJ whole genome shotgun (WGS) entry which is preliminary data.</text>
</comment>
<feature type="compositionally biased region" description="Polar residues" evidence="1">
    <location>
        <begin position="333"/>
        <end position="366"/>
    </location>
</feature>
<gene>
    <name evidence="3" type="ORF">Taro_042355</name>
</gene>
<evidence type="ECO:0000259" key="2">
    <source>
        <dbReference type="Pfam" id="PF13966"/>
    </source>
</evidence>
<feature type="region of interest" description="Disordered" evidence="1">
    <location>
        <begin position="328"/>
        <end position="372"/>
    </location>
</feature>
<keyword evidence="4" id="KW-1185">Reference proteome</keyword>
<dbReference type="InterPro" id="IPR011989">
    <property type="entry name" value="ARM-like"/>
</dbReference>
<dbReference type="PANTHER" id="PTHR12984">
    <property type="entry name" value="SCY1-RELATED S/T PROTEIN KINASE-LIKE"/>
    <property type="match status" value="1"/>
</dbReference>